<evidence type="ECO:0000313" key="1">
    <source>
        <dbReference type="EMBL" id="KAI4859164.1"/>
    </source>
</evidence>
<accession>A0ACB9YID5</accession>
<organism evidence="1 2">
    <name type="scientific">Hypoxylon rubiginosum</name>
    <dbReference type="NCBI Taxonomy" id="110542"/>
    <lineage>
        <taxon>Eukaryota</taxon>
        <taxon>Fungi</taxon>
        <taxon>Dikarya</taxon>
        <taxon>Ascomycota</taxon>
        <taxon>Pezizomycotina</taxon>
        <taxon>Sordariomycetes</taxon>
        <taxon>Xylariomycetidae</taxon>
        <taxon>Xylariales</taxon>
        <taxon>Hypoxylaceae</taxon>
        <taxon>Hypoxylon</taxon>
    </lineage>
</organism>
<reference evidence="1 2" key="1">
    <citation type="journal article" date="2022" name="New Phytol.">
        <title>Ecological generalism drives hyperdiversity of secondary metabolite gene clusters in xylarialean endophytes.</title>
        <authorList>
            <person name="Franco M.E.E."/>
            <person name="Wisecaver J.H."/>
            <person name="Arnold A.E."/>
            <person name="Ju Y.M."/>
            <person name="Slot J.C."/>
            <person name="Ahrendt S."/>
            <person name="Moore L.P."/>
            <person name="Eastman K.E."/>
            <person name="Scott K."/>
            <person name="Konkel Z."/>
            <person name="Mondo S.J."/>
            <person name="Kuo A."/>
            <person name="Hayes R.D."/>
            <person name="Haridas S."/>
            <person name="Andreopoulos B."/>
            <person name="Riley R."/>
            <person name="LaButti K."/>
            <person name="Pangilinan J."/>
            <person name="Lipzen A."/>
            <person name="Amirebrahimi M."/>
            <person name="Yan J."/>
            <person name="Adam C."/>
            <person name="Keymanesh K."/>
            <person name="Ng V."/>
            <person name="Louie K."/>
            <person name="Northen T."/>
            <person name="Drula E."/>
            <person name="Henrissat B."/>
            <person name="Hsieh H.M."/>
            <person name="Youens-Clark K."/>
            <person name="Lutzoni F."/>
            <person name="Miadlikowska J."/>
            <person name="Eastwood D.C."/>
            <person name="Hamelin R.C."/>
            <person name="Grigoriev I.V."/>
            <person name="U'Ren J.M."/>
        </authorList>
    </citation>
    <scope>NUCLEOTIDE SEQUENCE [LARGE SCALE GENOMIC DNA]</scope>
    <source>
        <strain evidence="1 2">CBS 119005</strain>
    </source>
</reference>
<dbReference type="Proteomes" id="UP001497700">
    <property type="component" value="Unassembled WGS sequence"/>
</dbReference>
<sequence>MSFNISDVYMGFWADRSKENPFLSSKLTLSSDIAKFLTAFFAMYVTFAASKLWDITAYAIHFFRQGRITERCRPVLRQQQVVLKNSLSPGSTAHRLLQIWWANRSHPSTSRDSWPLVLFAVLCGIGCLTAGLYSNKIVDMSPGVEVLLNSPSCGFIDRSNVSIPNNLSMAVMQYYLDSLAAATAYSRKCYNTTSTQDCGPFTEPMIDWATSWDVECPFNDSMCLGPAMQLDTGEINSNKVLGLNSEPKDQINLRKVTTCAPIIQDGFTAIVVSNASTATTVKPIADDQMTMNVYGPSRRKLGGNYTWGVSEDAASSTLTRTMWMEYYYNGLFANLSTFSPIPELNRSTGDGTLCFISSNAILFVEPCDDPVFAAHVPHYDGTDDLTYYLGDRVTGVLGCLEQYQWCNPSNKVCTLIGSLADTKDEVAQVLNPTAMQSATVHMLVLVLSSLANIPFLGSEVTENLMANQKVNGQIQFPLPSNQWQVEVQGWHGTIMKLLQEGILRWVIGPSDTVLQEHLLPPASPEQAALCHLHRIRPGPGAGVANVSTFGLFFVLTVGTIVILVSLFIDCVAALLGRFSKTVRTKQRAWIEDDALQLQRMAYEADARVQEEAAGRSAGLVWTGRDEDVPAVEGDDALLEPLPGSEDEPEAIELATIEEHSAVEEPAIFNERSKAPERRWSM</sequence>
<name>A0ACB9YID5_9PEZI</name>
<evidence type="ECO:0000313" key="2">
    <source>
        <dbReference type="Proteomes" id="UP001497700"/>
    </source>
</evidence>
<gene>
    <name evidence="1" type="ORF">F4820DRAFT_467279</name>
</gene>
<keyword evidence="2" id="KW-1185">Reference proteome</keyword>
<proteinExistence type="predicted"/>
<protein>
    <submittedName>
        <fullName evidence="1">Uncharacterized protein</fullName>
    </submittedName>
</protein>
<dbReference type="EMBL" id="MU393652">
    <property type="protein sequence ID" value="KAI4859164.1"/>
    <property type="molecule type" value="Genomic_DNA"/>
</dbReference>
<comment type="caution">
    <text evidence="1">The sequence shown here is derived from an EMBL/GenBank/DDBJ whole genome shotgun (WGS) entry which is preliminary data.</text>
</comment>